<dbReference type="PANTHER" id="PTHR24064">
    <property type="entry name" value="SOLUTE CARRIER FAMILY 22 MEMBER"/>
    <property type="match status" value="1"/>
</dbReference>
<gene>
    <name evidence="8" type="ORF">ElyMa_002735000</name>
</gene>
<sequence>MDRVLRSLGWMGFYQKVQFVLLMVPVIDISFHIMSFIFLGRVFEHKCTEMDIPRSYFQNSSDDVMTVTYGKCAVTVTNQSEEVFSSKCVNGYEYSEPRERSFVSEWDLVCEKGALAEVSQTFMSIGMMVGSSFMMTLADKYGRKPVYVVSHVLYFFTSVATAFAPTFTTLLGFKLAHGTFHQGTGLTSAIMLAELLPTERRAFPSQVGCLVWPSGLLCLGIICYLCRELSWRTTELVLAVFSCYSLLQWWLVEESLRWLDVQGKSDRAEQLIQKAAKRNKVNSNVVLRTYREDTQKLLTTPQELTSLSTNGTKETHQIPTGKQSAGVGHQLDSSSSENGGEIGNKRHGKELSFSTFLMNRSILLRVAVSCYMWFTDSMAYYGLLMISPSLADGFYLGYFLNVLVELPAGVALATLINRIGRRRCMIVSHLIGGFALGTAVLLSNIPGEVEIPGSKSIILTLSLLGKFGISLGFGALFVYTPELFPTTIRSTGFGISSVAARLGGMIAPYSRTLQRHLPWVPGTVFAALALVVPVLVMLLPETHGHELPQTVSDMEQKAKPVSLQRSPMVVGLSIRRREDTDIEVLT</sequence>
<feature type="transmembrane region" description="Helical" evidence="6">
    <location>
        <begin position="152"/>
        <end position="173"/>
    </location>
</feature>
<feature type="transmembrane region" description="Helical" evidence="6">
    <location>
        <begin position="424"/>
        <end position="445"/>
    </location>
</feature>
<evidence type="ECO:0000256" key="2">
    <source>
        <dbReference type="ARBA" id="ARBA00022692"/>
    </source>
</evidence>
<dbReference type="GO" id="GO:0022857">
    <property type="term" value="F:transmembrane transporter activity"/>
    <property type="evidence" value="ECO:0007669"/>
    <property type="project" value="InterPro"/>
</dbReference>
<name>A0AAV4HIN1_9GAST</name>
<evidence type="ECO:0000256" key="1">
    <source>
        <dbReference type="ARBA" id="ARBA00004141"/>
    </source>
</evidence>
<feature type="transmembrane region" description="Helical" evidence="6">
    <location>
        <begin position="362"/>
        <end position="383"/>
    </location>
</feature>
<dbReference type="InterPro" id="IPR011701">
    <property type="entry name" value="MFS"/>
</dbReference>
<evidence type="ECO:0000313" key="9">
    <source>
        <dbReference type="Proteomes" id="UP000762676"/>
    </source>
</evidence>
<feature type="transmembrane region" description="Helical" evidence="6">
    <location>
        <begin position="516"/>
        <end position="539"/>
    </location>
</feature>
<evidence type="ECO:0000256" key="5">
    <source>
        <dbReference type="SAM" id="MobiDB-lite"/>
    </source>
</evidence>
<proteinExistence type="predicted"/>
<protein>
    <submittedName>
        <fullName evidence="8">Organic cation transporter-like protein</fullName>
    </submittedName>
</protein>
<evidence type="ECO:0000256" key="3">
    <source>
        <dbReference type="ARBA" id="ARBA00022989"/>
    </source>
</evidence>
<dbReference type="InterPro" id="IPR005829">
    <property type="entry name" value="Sugar_transporter_CS"/>
</dbReference>
<organism evidence="8 9">
    <name type="scientific">Elysia marginata</name>
    <dbReference type="NCBI Taxonomy" id="1093978"/>
    <lineage>
        <taxon>Eukaryota</taxon>
        <taxon>Metazoa</taxon>
        <taxon>Spiralia</taxon>
        <taxon>Lophotrochozoa</taxon>
        <taxon>Mollusca</taxon>
        <taxon>Gastropoda</taxon>
        <taxon>Heterobranchia</taxon>
        <taxon>Euthyneura</taxon>
        <taxon>Panpulmonata</taxon>
        <taxon>Sacoglossa</taxon>
        <taxon>Placobranchoidea</taxon>
        <taxon>Plakobranchidae</taxon>
        <taxon>Elysia</taxon>
    </lineage>
</organism>
<feature type="domain" description="Major facilitator superfamily (MFS) profile" evidence="7">
    <location>
        <begin position="66"/>
        <end position="544"/>
    </location>
</feature>
<dbReference type="Gene3D" id="1.20.1250.20">
    <property type="entry name" value="MFS general substrate transporter like domains"/>
    <property type="match status" value="1"/>
</dbReference>
<keyword evidence="3 6" id="KW-1133">Transmembrane helix</keyword>
<feature type="transmembrane region" description="Helical" evidence="6">
    <location>
        <begin position="20"/>
        <end position="40"/>
    </location>
</feature>
<feature type="compositionally biased region" description="Polar residues" evidence="5">
    <location>
        <begin position="311"/>
        <end position="323"/>
    </location>
</feature>
<dbReference type="AlphaFoldDB" id="A0AAV4HIN1"/>
<evidence type="ECO:0000259" key="7">
    <source>
        <dbReference type="PROSITE" id="PS50850"/>
    </source>
</evidence>
<dbReference type="InterPro" id="IPR036259">
    <property type="entry name" value="MFS_trans_sf"/>
</dbReference>
<feature type="transmembrane region" description="Helical" evidence="6">
    <location>
        <begin position="457"/>
        <end position="479"/>
    </location>
</feature>
<feature type="transmembrane region" description="Helical" evidence="6">
    <location>
        <begin position="395"/>
        <end position="417"/>
    </location>
</feature>
<dbReference type="PROSITE" id="PS50850">
    <property type="entry name" value="MFS"/>
    <property type="match status" value="1"/>
</dbReference>
<evidence type="ECO:0000256" key="6">
    <source>
        <dbReference type="SAM" id="Phobius"/>
    </source>
</evidence>
<comment type="caution">
    <text evidence="8">The sequence shown here is derived from an EMBL/GenBank/DDBJ whole genome shotgun (WGS) entry which is preliminary data.</text>
</comment>
<reference evidence="8 9" key="1">
    <citation type="journal article" date="2021" name="Elife">
        <title>Chloroplast acquisition without the gene transfer in kleptoplastic sea slugs, Plakobranchus ocellatus.</title>
        <authorList>
            <person name="Maeda T."/>
            <person name="Takahashi S."/>
            <person name="Yoshida T."/>
            <person name="Shimamura S."/>
            <person name="Takaki Y."/>
            <person name="Nagai Y."/>
            <person name="Toyoda A."/>
            <person name="Suzuki Y."/>
            <person name="Arimoto A."/>
            <person name="Ishii H."/>
            <person name="Satoh N."/>
            <person name="Nishiyama T."/>
            <person name="Hasebe M."/>
            <person name="Maruyama T."/>
            <person name="Minagawa J."/>
            <person name="Obokata J."/>
            <person name="Shigenobu S."/>
        </authorList>
    </citation>
    <scope>NUCLEOTIDE SEQUENCE [LARGE SCALE GENOMIC DNA]</scope>
</reference>
<feature type="transmembrane region" description="Helical" evidence="6">
    <location>
        <begin position="209"/>
        <end position="230"/>
    </location>
</feature>
<comment type="subcellular location">
    <subcellularLocation>
        <location evidence="1">Membrane</location>
        <topology evidence="1">Multi-pass membrane protein</topology>
    </subcellularLocation>
</comment>
<dbReference type="InterPro" id="IPR020846">
    <property type="entry name" value="MFS_dom"/>
</dbReference>
<dbReference type="Proteomes" id="UP000762676">
    <property type="component" value="Unassembled WGS sequence"/>
</dbReference>
<dbReference type="PROSITE" id="PS00216">
    <property type="entry name" value="SUGAR_TRANSPORT_1"/>
    <property type="match status" value="1"/>
</dbReference>
<evidence type="ECO:0000313" key="8">
    <source>
        <dbReference type="EMBL" id="GFR97006.1"/>
    </source>
</evidence>
<keyword evidence="4 6" id="KW-0472">Membrane</keyword>
<feature type="region of interest" description="Disordered" evidence="5">
    <location>
        <begin position="311"/>
        <end position="346"/>
    </location>
</feature>
<dbReference type="SUPFAM" id="SSF103473">
    <property type="entry name" value="MFS general substrate transporter"/>
    <property type="match status" value="1"/>
</dbReference>
<dbReference type="GO" id="GO:0016020">
    <property type="term" value="C:membrane"/>
    <property type="evidence" value="ECO:0007669"/>
    <property type="project" value="UniProtKB-SubCell"/>
</dbReference>
<evidence type="ECO:0000256" key="4">
    <source>
        <dbReference type="ARBA" id="ARBA00023136"/>
    </source>
</evidence>
<dbReference type="EMBL" id="BMAT01005613">
    <property type="protein sequence ID" value="GFR97006.1"/>
    <property type="molecule type" value="Genomic_DNA"/>
</dbReference>
<dbReference type="Pfam" id="PF07690">
    <property type="entry name" value="MFS_1"/>
    <property type="match status" value="1"/>
</dbReference>
<keyword evidence="2 6" id="KW-0812">Transmembrane</keyword>
<keyword evidence="9" id="KW-1185">Reference proteome</keyword>
<accession>A0AAV4HIN1</accession>